<accession>A0A395MRV1</accession>
<keyword evidence="2" id="KW-1185">Reference proteome</keyword>
<dbReference type="SUPFAM" id="SSF54236">
    <property type="entry name" value="Ubiquitin-like"/>
    <property type="match status" value="1"/>
</dbReference>
<dbReference type="EMBL" id="PXXK01000128">
    <property type="protein sequence ID" value="RFN50698.1"/>
    <property type="molecule type" value="Genomic_DNA"/>
</dbReference>
<comment type="caution">
    <text evidence="1">The sequence shown here is derived from an EMBL/GenBank/DDBJ whole genome shotgun (WGS) entry which is preliminary data.</text>
</comment>
<sequence>MMEAPADSSTSAKVVLPPQGNRHYDEIEISGNGRAHTGDVINFELPEDTVREMSNLKDVISKAETACRNLHGVLATDEHAGEQLLDIAYMPQEIYQTLGTIKASLDNPDTSDSVIWATGSENTKSLLETCHTTIAEISGRIDRLNNQTPGPKAAEPTVMSRTEVEEYRRVLTSQKISLNMVISMAYLYQTQITQEVFNTLKEQMATVLENLENERAERLPKAPPHHAIDQSAIPADLEWPTKRYLAEAASVFTEAVQKNDPSIQVSSYLGQESMATTLWTCASLSETLVGTDFVQIFITGLPIKNLDNLIVGIDLNDTVAEVRDSILRRLRLDRADFGLMHGNMVLTDTNATMNSYHVESNSSLRCVSFRPNRFAPGPWVRTFNLTILASDRSRVTLQLISDVAYPASLIKETFLKEYRRIGGVANDSTHVVLLSKTEGLILDEEMVAGYAEDSGGFEYKVFNVTTLIAWIFRSKEQSDRFAHRFGRTVVRSGSNDITIVSRLATLVEDGSHNEALGNDSHLCISPGFPPGFPRERPKRFRASKRTRLFEKIRGLYR</sequence>
<name>A0A395MRV1_9HYPO</name>
<dbReference type="Proteomes" id="UP000265631">
    <property type="component" value="Unassembled WGS sequence"/>
</dbReference>
<reference evidence="1 2" key="1">
    <citation type="journal article" date="2018" name="PLoS Pathog.">
        <title>Evolution of structural diversity of trichothecenes, a family of toxins produced by plant pathogenic and entomopathogenic fungi.</title>
        <authorList>
            <person name="Proctor R.H."/>
            <person name="McCormick S.P."/>
            <person name="Kim H.S."/>
            <person name="Cardoza R.E."/>
            <person name="Stanley A.M."/>
            <person name="Lindo L."/>
            <person name="Kelly A."/>
            <person name="Brown D.W."/>
            <person name="Lee T."/>
            <person name="Vaughan M.M."/>
            <person name="Alexander N.J."/>
            <person name="Busman M."/>
            <person name="Gutierrez S."/>
        </authorList>
    </citation>
    <scope>NUCLEOTIDE SEQUENCE [LARGE SCALE GENOMIC DNA]</scope>
    <source>
        <strain evidence="1 2">NRRL 13405</strain>
    </source>
</reference>
<dbReference type="AlphaFoldDB" id="A0A395MRV1"/>
<organism evidence="1 2">
    <name type="scientific">Fusarium flagelliforme</name>
    <dbReference type="NCBI Taxonomy" id="2675880"/>
    <lineage>
        <taxon>Eukaryota</taxon>
        <taxon>Fungi</taxon>
        <taxon>Dikarya</taxon>
        <taxon>Ascomycota</taxon>
        <taxon>Pezizomycotina</taxon>
        <taxon>Sordariomycetes</taxon>
        <taxon>Hypocreomycetidae</taxon>
        <taxon>Hypocreales</taxon>
        <taxon>Nectriaceae</taxon>
        <taxon>Fusarium</taxon>
        <taxon>Fusarium incarnatum-equiseti species complex</taxon>
    </lineage>
</organism>
<evidence type="ECO:0000313" key="1">
    <source>
        <dbReference type="EMBL" id="RFN50698.1"/>
    </source>
</evidence>
<proteinExistence type="predicted"/>
<evidence type="ECO:0000313" key="2">
    <source>
        <dbReference type="Proteomes" id="UP000265631"/>
    </source>
</evidence>
<evidence type="ECO:0008006" key="3">
    <source>
        <dbReference type="Google" id="ProtNLM"/>
    </source>
</evidence>
<dbReference type="InterPro" id="IPR029071">
    <property type="entry name" value="Ubiquitin-like_domsf"/>
</dbReference>
<gene>
    <name evidence="1" type="ORF">FIE12Z_4936</name>
</gene>
<protein>
    <recommendedName>
        <fullName evidence="3">Ubiquitin-like domain-containing protein</fullName>
    </recommendedName>
</protein>